<reference evidence="2" key="1">
    <citation type="submission" date="2023-06" db="EMBL/GenBank/DDBJ databases">
        <title>Reference genome for the Northern bat (Eptesicus nilssonii), a most northern bat species.</title>
        <authorList>
            <person name="Laine V.N."/>
            <person name="Pulliainen A.T."/>
            <person name="Lilley T.M."/>
        </authorList>
    </citation>
    <scope>NUCLEOTIDE SEQUENCE</scope>
    <source>
        <strain evidence="2">BLF_Eptnil</strain>
        <tissue evidence="2">Kidney</tissue>
    </source>
</reference>
<feature type="compositionally biased region" description="Polar residues" evidence="1">
    <location>
        <begin position="136"/>
        <end position="145"/>
    </location>
</feature>
<gene>
    <name evidence="2" type="ORF">QTO34_005427</name>
</gene>
<feature type="region of interest" description="Disordered" evidence="1">
    <location>
        <begin position="307"/>
        <end position="345"/>
    </location>
</feature>
<feature type="compositionally biased region" description="Basic and acidic residues" evidence="1">
    <location>
        <begin position="417"/>
        <end position="438"/>
    </location>
</feature>
<dbReference type="EMBL" id="JAULJE010000015">
    <property type="protein sequence ID" value="KAK1334422.1"/>
    <property type="molecule type" value="Genomic_DNA"/>
</dbReference>
<comment type="caution">
    <text evidence="2">The sequence shown here is derived from an EMBL/GenBank/DDBJ whole genome shotgun (WGS) entry which is preliminary data.</text>
</comment>
<protein>
    <submittedName>
        <fullName evidence="2">Uncharacterized protein</fullName>
    </submittedName>
</protein>
<feature type="compositionally biased region" description="Low complexity" evidence="1">
    <location>
        <begin position="334"/>
        <end position="345"/>
    </location>
</feature>
<dbReference type="AlphaFoldDB" id="A0AA40HPA2"/>
<feature type="region of interest" description="Disordered" evidence="1">
    <location>
        <begin position="123"/>
        <end position="171"/>
    </location>
</feature>
<name>A0AA40HPA2_CNENI</name>
<organism evidence="2 3">
    <name type="scientific">Cnephaeus nilssonii</name>
    <name type="common">Northern bat</name>
    <name type="synonym">Eptesicus nilssonii</name>
    <dbReference type="NCBI Taxonomy" id="3371016"/>
    <lineage>
        <taxon>Eukaryota</taxon>
        <taxon>Metazoa</taxon>
        <taxon>Chordata</taxon>
        <taxon>Craniata</taxon>
        <taxon>Vertebrata</taxon>
        <taxon>Euteleostomi</taxon>
        <taxon>Mammalia</taxon>
        <taxon>Eutheria</taxon>
        <taxon>Laurasiatheria</taxon>
        <taxon>Chiroptera</taxon>
        <taxon>Yangochiroptera</taxon>
        <taxon>Vespertilionidae</taxon>
        <taxon>Cnephaeus</taxon>
    </lineage>
</organism>
<evidence type="ECO:0000313" key="2">
    <source>
        <dbReference type="EMBL" id="KAK1334422.1"/>
    </source>
</evidence>
<feature type="compositionally biased region" description="Low complexity" evidence="1">
    <location>
        <begin position="156"/>
        <end position="166"/>
    </location>
</feature>
<accession>A0AA40HPA2</accession>
<dbReference type="Proteomes" id="UP001177744">
    <property type="component" value="Unassembled WGS sequence"/>
</dbReference>
<evidence type="ECO:0000313" key="3">
    <source>
        <dbReference type="Proteomes" id="UP001177744"/>
    </source>
</evidence>
<feature type="region of interest" description="Disordered" evidence="1">
    <location>
        <begin position="362"/>
        <end position="481"/>
    </location>
</feature>
<proteinExistence type="predicted"/>
<evidence type="ECO:0000256" key="1">
    <source>
        <dbReference type="SAM" id="MobiDB-lite"/>
    </source>
</evidence>
<sequence>MGRDNCTLEFRVIDAASNVPVLWEDPWGRQKAPVAELGVADCFSSGHPPIGVSPASHGGRHSDRRVARGKLVLEELGVANRAGRRRSNRQVARGKLVLAENWCRQPDGGRGHTKECMEPLEARKGKEMDSPPELQEATQSGSPQGRDQGKAMPHHTSAAATAGSTSLGQPWLPEPNAALGSWAAGQLPSKACLCLGLALGCWGAEGTGGCWTQTHGKAEGTGRGHLVAVGTTIFESFLPCNCIKSFPSQQPNGFANKLISQGLGLAQDAQMRPSCEAMQAATGLWTFFWMFWVSLTQLQFVRAQIPQQGQERRRWLPGPVQKERTQDANTAIISTPSPRGSLSLPSSFPCCRLPPQWVNSRTIGACGQQGGMGPRGRPLAPRREPALGPPGKGAASAATHPLVPCPSPGPGPDQEADAQHRSCRDTHWHREPGAHKATLDFPPSGTQAPPPPQNDSPPNRSQCCQDPMAQNAAHSPAQKRFIQKDVRNDVWKGPDAEPRSCCDTHWPFTEKWHRRPGTHKATLGFPQVGHRPSHHPGVTAHQTAADIAETPCHKVWPTAQLSPKTVAVGRQFKSGSIQCSATTAVAQTPVKHPQADKAAIMEDVNEYSNMEDFAEGSKINKSKN</sequence>
<keyword evidence="3" id="KW-1185">Reference proteome</keyword>